<evidence type="ECO:0000313" key="3">
    <source>
        <dbReference type="EMBL" id="BDL44069.1"/>
    </source>
</evidence>
<keyword evidence="1" id="KW-0812">Transmembrane</keyword>
<organism evidence="3 4">
    <name type="scientific">Akkermansia biwaensis</name>
    <dbReference type="NCBI Taxonomy" id="2946555"/>
    <lineage>
        <taxon>Bacteria</taxon>
        <taxon>Pseudomonadati</taxon>
        <taxon>Verrucomicrobiota</taxon>
        <taxon>Verrucomicrobiia</taxon>
        <taxon>Verrucomicrobiales</taxon>
        <taxon>Akkermansiaceae</taxon>
        <taxon>Akkermansia</taxon>
    </lineage>
</organism>
<protein>
    <recommendedName>
        <fullName evidence="2">GYF domain-containing protein</fullName>
    </recommendedName>
</protein>
<feature type="domain" description="GYF" evidence="2">
    <location>
        <begin position="17"/>
        <end position="51"/>
    </location>
</feature>
<feature type="transmembrane region" description="Helical" evidence="1">
    <location>
        <begin position="175"/>
        <end position="195"/>
    </location>
</feature>
<feature type="transmembrane region" description="Helical" evidence="1">
    <location>
        <begin position="132"/>
        <end position="155"/>
    </location>
</feature>
<evidence type="ECO:0000313" key="4">
    <source>
        <dbReference type="Proteomes" id="UP001062263"/>
    </source>
</evidence>
<gene>
    <name evidence="3" type="ORF">Abiwalacus_16430</name>
</gene>
<dbReference type="EMBL" id="AP025943">
    <property type="protein sequence ID" value="BDL44069.1"/>
    <property type="molecule type" value="Genomic_DNA"/>
</dbReference>
<proteinExistence type="predicted"/>
<dbReference type="InterPro" id="IPR025640">
    <property type="entry name" value="GYF_2"/>
</dbReference>
<sequence>MSEYFLKLPGDSQPRSYSEYEVREFLGQGVIDSETLTWKPGMDGWQPVGQVLPEKEPETLPFRKEKPDISPPPPTYRLRYSLFELSRLAFPACFILLACSLWTLWIVCFHHIVDYAEVQTTLRQVVDQLPSYVLPLIFLFSLLCIPSLAVQLVWLYRACANVQQFRVSGLRFTPLVSVILSCMPLVGMVLNALIIQELYRASKNPEEWMLQSPSLAVRLYLTAATALTLSLLFPFGVEHYLVAFFLIGSLITAASTLWLISVLQISRMQRELASRQADKLP</sequence>
<dbReference type="RefSeq" id="WP_215458990.1">
    <property type="nucleotide sequence ID" value="NZ_AP025943.1"/>
</dbReference>
<evidence type="ECO:0000256" key="1">
    <source>
        <dbReference type="SAM" id="Phobius"/>
    </source>
</evidence>
<feature type="transmembrane region" description="Helical" evidence="1">
    <location>
        <begin position="240"/>
        <end position="260"/>
    </location>
</feature>
<keyword evidence="4" id="KW-1185">Reference proteome</keyword>
<feature type="transmembrane region" description="Helical" evidence="1">
    <location>
        <begin position="215"/>
        <end position="233"/>
    </location>
</feature>
<dbReference type="Pfam" id="PF14237">
    <property type="entry name" value="GYF_2"/>
    <property type="match status" value="1"/>
</dbReference>
<name>A0ABM7ZGZ2_9BACT</name>
<keyword evidence="1" id="KW-1133">Transmembrane helix</keyword>
<reference evidence="3" key="1">
    <citation type="submission" date="2022-06" db="EMBL/GenBank/DDBJ databases">
        <title>Akkermansia biwalacus sp. nov., an anaerobic mucin-degrading bacterium isolated from human intestine.</title>
        <authorList>
            <person name="Kobayashi Y."/>
            <person name="Inoue S."/>
            <person name="Kawahara T."/>
            <person name="Kohda N."/>
        </authorList>
    </citation>
    <scope>NUCLEOTIDE SEQUENCE</scope>
    <source>
        <strain evidence="3">WON2089</strain>
    </source>
</reference>
<keyword evidence="1" id="KW-0472">Membrane</keyword>
<evidence type="ECO:0000259" key="2">
    <source>
        <dbReference type="Pfam" id="PF14237"/>
    </source>
</evidence>
<accession>A0ABM7ZGZ2</accession>
<dbReference type="Proteomes" id="UP001062263">
    <property type="component" value="Chromosome"/>
</dbReference>
<feature type="transmembrane region" description="Helical" evidence="1">
    <location>
        <begin position="88"/>
        <end position="112"/>
    </location>
</feature>